<protein>
    <submittedName>
        <fullName evidence="1">Uncharacterized protein</fullName>
    </submittedName>
</protein>
<evidence type="ECO:0000313" key="1">
    <source>
        <dbReference type="EMBL" id="PKK59884.1"/>
    </source>
</evidence>
<dbReference type="VEuPathDB" id="FungiDB:RhiirA1_430258"/>
<gene>
    <name evidence="1" type="ORF">RhiirC2_857132</name>
</gene>
<reference evidence="1 2" key="2">
    <citation type="submission" date="2017-10" db="EMBL/GenBank/DDBJ databases">
        <title>Extensive intraspecific genome diversity in a model arbuscular mycorrhizal fungus.</title>
        <authorList>
            <person name="Chen E.C.H."/>
            <person name="Morin E."/>
            <person name="Baudet D."/>
            <person name="Noel J."/>
            <person name="Ndikumana S."/>
            <person name="Charron P."/>
            <person name="St-Onge C."/>
            <person name="Giorgi J."/>
            <person name="Grigoriev I.V."/>
            <person name="Roux C."/>
            <person name="Martin F.M."/>
            <person name="Corradi N."/>
        </authorList>
    </citation>
    <scope>NUCLEOTIDE SEQUENCE [LARGE SCALE GENOMIC DNA]</scope>
    <source>
        <strain evidence="1 2">C2</strain>
    </source>
</reference>
<organism evidence="1 2">
    <name type="scientific">Rhizophagus irregularis</name>
    <dbReference type="NCBI Taxonomy" id="588596"/>
    <lineage>
        <taxon>Eukaryota</taxon>
        <taxon>Fungi</taxon>
        <taxon>Fungi incertae sedis</taxon>
        <taxon>Mucoromycota</taxon>
        <taxon>Glomeromycotina</taxon>
        <taxon>Glomeromycetes</taxon>
        <taxon>Glomerales</taxon>
        <taxon>Glomeraceae</taxon>
        <taxon>Rhizophagus</taxon>
    </lineage>
</organism>
<dbReference type="EMBL" id="LLXL01002827">
    <property type="protein sequence ID" value="PKK59884.1"/>
    <property type="molecule type" value="Genomic_DNA"/>
</dbReference>
<dbReference type="AlphaFoldDB" id="A0A2N1ME22"/>
<accession>A0A2N1ME22</accession>
<dbReference type="Proteomes" id="UP000233469">
    <property type="component" value="Unassembled WGS sequence"/>
</dbReference>
<sequence length="117" mass="13622">MTSIWILGFLYTPDFKGFPDFLYIRTLKGCWDFCTCQTFKELPSNDDLNLDLELNLVPNSHNLCLYCDNILPDILPEKTKDQLQNLQNKSITEEERWSFCIMHHGELNIIPHGLSKG</sequence>
<proteinExistence type="predicted"/>
<reference evidence="1 2" key="1">
    <citation type="submission" date="2016-04" db="EMBL/GenBank/DDBJ databases">
        <title>Genome analyses suggest a sexual origin of heterokaryosis in a supposedly ancient asexual fungus.</title>
        <authorList>
            <person name="Ropars J."/>
            <person name="Sedzielewska K."/>
            <person name="Noel J."/>
            <person name="Charron P."/>
            <person name="Farinelli L."/>
            <person name="Marton T."/>
            <person name="Kruger M."/>
            <person name="Pelin A."/>
            <person name="Brachmann A."/>
            <person name="Corradi N."/>
        </authorList>
    </citation>
    <scope>NUCLEOTIDE SEQUENCE [LARGE SCALE GENOMIC DNA]</scope>
    <source>
        <strain evidence="1 2">C2</strain>
    </source>
</reference>
<dbReference type="VEuPathDB" id="FungiDB:FUN_017787"/>
<dbReference type="VEuPathDB" id="FungiDB:RhiirFUN_008971"/>
<evidence type="ECO:0000313" key="2">
    <source>
        <dbReference type="Proteomes" id="UP000233469"/>
    </source>
</evidence>
<comment type="caution">
    <text evidence="1">The sequence shown here is derived from an EMBL/GenBank/DDBJ whole genome shotgun (WGS) entry which is preliminary data.</text>
</comment>
<name>A0A2N1ME22_9GLOM</name>